<feature type="compositionally biased region" description="Basic and acidic residues" evidence="1">
    <location>
        <begin position="59"/>
        <end position="74"/>
    </location>
</feature>
<accession>A0ABR8TUR5</accession>
<feature type="signal peptide" evidence="2">
    <location>
        <begin position="1"/>
        <end position="40"/>
    </location>
</feature>
<evidence type="ECO:0000313" key="3">
    <source>
        <dbReference type="EMBL" id="MBD7979490.1"/>
    </source>
</evidence>
<proteinExistence type="predicted"/>
<sequence>MTIHQTPAPTTGRSRVRSRRSAASVAFVVALLSVTLSACAPDDAPGVASAGGGKGETSQAKDGKSYEDMTDAERDDLSRKFAGCMRDNGVDMPDPDSEGGVAITSEAGGDMEEMDKAFEACKDFLPNGGEPVKPSAEDLESQREFAKCMRENGVDMPDPDPNGGMTEALQVPEDLDAFDAALEACNGEGGASLSVGGAVTESGE</sequence>
<keyword evidence="4" id="KW-1185">Reference proteome</keyword>
<keyword evidence="2" id="KW-0732">Signal</keyword>
<feature type="region of interest" description="Disordered" evidence="1">
    <location>
        <begin position="42"/>
        <end position="74"/>
    </location>
</feature>
<feature type="chain" id="PRO_5047366622" description="Secreted protein" evidence="2">
    <location>
        <begin position="41"/>
        <end position="204"/>
    </location>
</feature>
<evidence type="ECO:0000256" key="2">
    <source>
        <dbReference type="SAM" id="SignalP"/>
    </source>
</evidence>
<reference evidence="3 4" key="1">
    <citation type="submission" date="2020-08" db="EMBL/GenBank/DDBJ databases">
        <title>A Genomic Blueprint of the Chicken Gut Microbiome.</title>
        <authorList>
            <person name="Gilroy R."/>
            <person name="Ravi A."/>
            <person name="Getino M."/>
            <person name="Pursley I."/>
            <person name="Horton D.L."/>
            <person name="Alikhan N.-F."/>
            <person name="Baker D."/>
            <person name="Gharbi K."/>
            <person name="Hall N."/>
            <person name="Watson M."/>
            <person name="Adriaenssens E.M."/>
            <person name="Foster-Nyarko E."/>
            <person name="Jarju S."/>
            <person name="Secka A."/>
            <person name="Antonio M."/>
            <person name="Oren A."/>
            <person name="Chaudhuri R."/>
            <person name="La Ragione R.M."/>
            <person name="Hildebrand F."/>
            <person name="Pallen M.J."/>
        </authorList>
    </citation>
    <scope>NUCLEOTIDE SEQUENCE [LARGE SCALE GENOMIC DNA]</scope>
    <source>
        <strain evidence="3 4">Sa2CUA9</strain>
    </source>
</reference>
<dbReference type="EMBL" id="JACSQF010000001">
    <property type="protein sequence ID" value="MBD7979490.1"/>
    <property type="molecule type" value="Genomic_DNA"/>
</dbReference>
<name>A0ABR8TUR5_9CELL</name>
<evidence type="ECO:0000313" key="4">
    <source>
        <dbReference type="Proteomes" id="UP000655570"/>
    </source>
</evidence>
<comment type="caution">
    <text evidence="3">The sequence shown here is derived from an EMBL/GenBank/DDBJ whole genome shotgun (WGS) entry which is preliminary data.</text>
</comment>
<evidence type="ECO:0008006" key="5">
    <source>
        <dbReference type="Google" id="ProtNLM"/>
    </source>
</evidence>
<dbReference type="RefSeq" id="WP_191800505.1">
    <property type="nucleotide sequence ID" value="NZ_JACSQF010000001.1"/>
</dbReference>
<evidence type="ECO:0000256" key="1">
    <source>
        <dbReference type="SAM" id="MobiDB-lite"/>
    </source>
</evidence>
<protein>
    <recommendedName>
        <fullName evidence="5">Secreted protein</fullName>
    </recommendedName>
</protein>
<dbReference type="Proteomes" id="UP000655570">
    <property type="component" value="Unassembled WGS sequence"/>
</dbReference>
<organism evidence="3 4">
    <name type="scientific">Oerskovia merdavium</name>
    <dbReference type="NCBI Taxonomy" id="2762227"/>
    <lineage>
        <taxon>Bacteria</taxon>
        <taxon>Bacillati</taxon>
        <taxon>Actinomycetota</taxon>
        <taxon>Actinomycetes</taxon>
        <taxon>Micrococcales</taxon>
        <taxon>Cellulomonadaceae</taxon>
        <taxon>Oerskovia</taxon>
    </lineage>
</organism>
<gene>
    <name evidence="3" type="ORF">H9641_01985</name>
</gene>